<sequence length="223" mass="23919">MIVQIYHAYPQTISNTSNAILYISDIYGVPLLQNKLLADSLARGTSLPVIMPDLFAGDAIPVSSSEGSLNLTEWRTRHPTPAIDAIINTTLSYMRVDLGLQRIGSVGYCFGGKYVPRWMASGTNGTGIDVGFIAHPSGLERAEIEGVAGPISIAAGELDAAFNTTLRRTAEDVLSAKNATYQTVLYSGAPHGFGVRVDLSNAQQRFAKEGAYRQAVGWLGAWL</sequence>
<dbReference type="EMBL" id="MU004331">
    <property type="protein sequence ID" value="KAF2656922.1"/>
    <property type="molecule type" value="Genomic_DNA"/>
</dbReference>
<reference evidence="2" key="1">
    <citation type="journal article" date="2020" name="Stud. Mycol.">
        <title>101 Dothideomycetes genomes: a test case for predicting lifestyles and emergence of pathogens.</title>
        <authorList>
            <person name="Haridas S."/>
            <person name="Albert R."/>
            <person name="Binder M."/>
            <person name="Bloem J."/>
            <person name="Labutti K."/>
            <person name="Salamov A."/>
            <person name="Andreopoulos B."/>
            <person name="Baker S."/>
            <person name="Barry K."/>
            <person name="Bills G."/>
            <person name="Bluhm B."/>
            <person name="Cannon C."/>
            <person name="Castanera R."/>
            <person name="Culley D."/>
            <person name="Daum C."/>
            <person name="Ezra D."/>
            <person name="Gonzalez J."/>
            <person name="Henrissat B."/>
            <person name="Kuo A."/>
            <person name="Liang C."/>
            <person name="Lipzen A."/>
            <person name="Lutzoni F."/>
            <person name="Magnuson J."/>
            <person name="Mondo S."/>
            <person name="Nolan M."/>
            <person name="Ohm R."/>
            <person name="Pangilinan J."/>
            <person name="Park H.-J."/>
            <person name="Ramirez L."/>
            <person name="Alfaro M."/>
            <person name="Sun H."/>
            <person name="Tritt A."/>
            <person name="Yoshinaga Y."/>
            <person name="Zwiers L.-H."/>
            <person name="Turgeon B."/>
            <person name="Goodwin S."/>
            <person name="Spatafora J."/>
            <person name="Crous P."/>
            <person name="Grigoriev I."/>
        </authorList>
    </citation>
    <scope>NUCLEOTIDE SEQUENCE</scope>
    <source>
        <strain evidence="2">CBS 122681</strain>
    </source>
</reference>
<name>A0A6A6TBA5_9PLEO</name>
<dbReference type="SUPFAM" id="SSF53474">
    <property type="entry name" value="alpha/beta-Hydrolases"/>
    <property type="match status" value="1"/>
</dbReference>
<gene>
    <name evidence="2" type="ORF">K491DRAFT_595987</name>
</gene>
<protein>
    <submittedName>
        <fullName evidence="2">Alpha/beta-hydrolase</fullName>
    </submittedName>
</protein>
<dbReference type="InterPro" id="IPR002925">
    <property type="entry name" value="Dienelactn_hydro"/>
</dbReference>
<organism evidence="2 3">
    <name type="scientific">Lophiostoma macrostomum CBS 122681</name>
    <dbReference type="NCBI Taxonomy" id="1314788"/>
    <lineage>
        <taxon>Eukaryota</taxon>
        <taxon>Fungi</taxon>
        <taxon>Dikarya</taxon>
        <taxon>Ascomycota</taxon>
        <taxon>Pezizomycotina</taxon>
        <taxon>Dothideomycetes</taxon>
        <taxon>Pleosporomycetidae</taxon>
        <taxon>Pleosporales</taxon>
        <taxon>Lophiostomataceae</taxon>
        <taxon>Lophiostoma</taxon>
    </lineage>
</organism>
<evidence type="ECO:0000313" key="3">
    <source>
        <dbReference type="Proteomes" id="UP000799324"/>
    </source>
</evidence>
<dbReference type="OrthoDB" id="17560at2759"/>
<proteinExistence type="predicted"/>
<dbReference type="Proteomes" id="UP000799324">
    <property type="component" value="Unassembled WGS sequence"/>
</dbReference>
<dbReference type="AlphaFoldDB" id="A0A6A6TBA5"/>
<evidence type="ECO:0000259" key="1">
    <source>
        <dbReference type="Pfam" id="PF01738"/>
    </source>
</evidence>
<feature type="domain" description="Dienelactone hydrolase" evidence="1">
    <location>
        <begin position="6"/>
        <end position="221"/>
    </location>
</feature>
<dbReference type="Pfam" id="PF01738">
    <property type="entry name" value="DLH"/>
    <property type="match status" value="1"/>
</dbReference>
<dbReference type="PANTHER" id="PTHR17630:SF44">
    <property type="entry name" value="PROTEIN AIM2"/>
    <property type="match status" value="1"/>
</dbReference>
<dbReference type="Gene3D" id="3.40.50.1820">
    <property type="entry name" value="alpha/beta hydrolase"/>
    <property type="match status" value="1"/>
</dbReference>
<accession>A0A6A6TBA5</accession>
<keyword evidence="2" id="KW-0378">Hydrolase</keyword>
<evidence type="ECO:0000313" key="2">
    <source>
        <dbReference type="EMBL" id="KAF2656922.1"/>
    </source>
</evidence>
<dbReference type="GO" id="GO:0016787">
    <property type="term" value="F:hydrolase activity"/>
    <property type="evidence" value="ECO:0007669"/>
    <property type="project" value="UniProtKB-KW"/>
</dbReference>
<keyword evidence="3" id="KW-1185">Reference proteome</keyword>
<dbReference type="InterPro" id="IPR029058">
    <property type="entry name" value="AB_hydrolase_fold"/>
</dbReference>
<dbReference type="PANTHER" id="PTHR17630">
    <property type="entry name" value="DIENELACTONE HYDROLASE"/>
    <property type="match status" value="1"/>
</dbReference>